<dbReference type="Proteomes" id="UP000236884">
    <property type="component" value="Chromosome"/>
</dbReference>
<dbReference type="InterPro" id="IPR052342">
    <property type="entry name" value="MCH/BMMD"/>
</dbReference>
<protein>
    <submittedName>
        <fullName evidence="3">Bifunctional protein PaaZ</fullName>
    </submittedName>
</protein>
<dbReference type="AlphaFoldDB" id="A0A0S3PZQ6"/>
<keyword evidence="1" id="KW-0812">Transmembrane</keyword>
<dbReference type="SUPFAM" id="SSF54637">
    <property type="entry name" value="Thioesterase/thiol ester dehydrase-isomerase"/>
    <property type="match status" value="1"/>
</dbReference>
<dbReference type="InterPro" id="IPR029069">
    <property type="entry name" value="HotDog_dom_sf"/>
</dbReference>
<sequence length="147" mass="16130">MGLYYEDFEPGARHATQRRTVIEADISQFAGLTGDFNPLHMDEIFAAESDFGGRITHGPMLVGMAFGLASGLLNGTVLGLLEITWKFVRPVRGGDTVSVVVRVLDKRMTKKADRGVVELELDITNQHGEQVQQGQAKLMVRTRASEA</sequence>
<dbReference type="EMBL" id="AP014946">
    <property type="protein sequence ID" value="BAT61415.1"/>
    <property type="molecule type" value="Genomic_DNA"/>
</dbReference>
<gene>
    <name evidence="3" type="primary">paaZ_3</name>
    <name evidence="3" type="ORF">GJW-30_1_03972</name>
</gene>
<keyword evidence="4" id="KW-1185">Reference proteome</keyword>
<accession>A0A0S3PZQ6</accession>
<proteinExistence type="predicted"/>
<dbReference type="OrthoDB" id="9796589at2"/>
<dbReference type="PANTHER" id="PTHR43664:SF1">
    <property type="entry name" value="BETA-METHYLMALYL-COA DEHYDRATASE"/>
    <property type="match status" value="1"/>
</dbReference>
<keyword evidence="1" id="KW-1133">Transmembrane helix</keyword>
<dbReference type="Pfam" id="PF01575">
    <property type="entry name" value="MaoC_dehydratas"/>
    <property type="match status" value="1"/>
</dbReference>
<feature type="domain" description="MaoC-like" evidence="2">
    <location>
        <begin position="14"/>
        <end position="118"/>
    </location>
</feature>
<name>A0A0S3PZQ6_9BRAD</name>
<dbReference type="KEGG" id="vgo:GJW-30_1_03972"/>
<keyword evidence="1" id="KW-0472">Membrane</keyword>
<organism evidence="3 4">
    <name type="scientific">Variibacter gotjawalensis</name>
    <dbReference type="NCBI Taxonomy" id="1333996"/>
    <lineage>
        <taxon>Bacteria</taxon>
        <taxon>Pseudomonadati</taxon>
        <taxon>Pseudomonadota</taxon>
        <taxon>Alphaproteobacteria</taxon>
        <taxon>Hyphomicrobiales</taxon>
        <taxon>Nitrobacteraceae</taxon>
        <taxon>Variibacter</taxon>
    </lineage>
</organism>
<evidence type="ECO:0000259" key="2">
    <source>
        <dbReference type="Pfam" id="PF01575"/>
    </source>
</evidence>
<dbReference type="RefSeq" id="WP_096358117.1">
    <property type="nucleotide sequence ID" value="NZ_AP014946.1"/>
</dbReference>
<dbReference type="InterPro" id="IPR002539">
    <property type="entry name" value="MaoC-like_dom"/>
</dbReference>
<evidence type="ECO:0000313" key="3">
    <source>
        <dbReference type="EMBL" id="BAT61415.1"/>
    </source>
</evidence>
<dbReference type="Gene3D" id="3.10.129.10">
    <property type="entry name" value="Hotdog Thioesterase"/>
    <property type="match status" value="1"/>
</dbReference>
<reference evidence="3 4" key="1">
    <citation type="submission" date="2015-08" db="EMBL/GenBank/DDBJ databases">
        <title>Investigation of the bacterial diversity of lava forest soil.</title>
        <authorList>
            <person name="Lee J.S."/>
        </authorList>
    </citation>
    <scope>NUCLEOTIDE SEQUENCE [LARGE SCALE GENOMIC DNA]</scope>
    <source>
        <strain evidence="3 4">GJW-30</strain>
    </source>
</reference>
<feature type="transmembrane region" description="Helical" evidence="1">
    <location>
        <begin position="60"/>
        <end position="81"/>
    </location>
</feature>
<evidence type="ECO:0000313" key="4">
    <source>
        <dbReference type="Proteomes" id="UP000236884"/>
    </source>
</evidence>
<dbReference type="PANTHER" id="PTHR43664">
    <property type="entry name" value="MONOAMINE OXIDASE-RELATED"/>
    <property type="match status" value="1"/>
</dbReference>
<evidence type="ECO:0000256" key="1">
    <source>
        <dbReference type="SAM" id="Phobius"/>
    </source>
</evidence>